<name>A0A0W0VF32_9GAMM</name>
<keyword evidence="4 7" id="KW-0812">Transmembrane</keyword>
<dbReference type="InterPro" id="IPR032808">
    <property type="entry name" value="DoxX"/>
</dbReference>
<evidence type="ECO:0000313" key="8">
    <source>
        <dbReference type="EMBL" id="KTD18756.1"/>
    </source>
</evidence>
<evidence type="ECO:0000256" key="5">
    <source>
        <dbReference type="ARBA" id="ARBA00022989"/>
    </source>
</evidence>
<dbReference type="InterPro" id="IPR051907">
    <property type="entry name" value="DoxX-like_oxidoreductase"/>
</dbReference>
<evidence type="ECO:0000256" key="2">
    <source>
        <dbReference type="ARBA" id="ARBA00006679"/>
    </source>
</evidence>
<organism evidence="8 9">
    <name type="scientific">Legionella lansingensis</name>
    <dbReference type="NCBI Taxonomy" id="45067"/>
    <lineage>
        <taxon>Bacteria</taxon>
        <taxon>Pseudomonadati</taxon>
        <taxon>Pseudomonadota</taxon>
        <taxon>Gammaproteobacteria</taxon>
        <taxon>Legionellales</taxon>
        <taxon>Legionellaceae</taxon>
        <taxon>Legionella</taxon>
    </lineage>
</organism>
<evidence type="ECO:0000313" key="9">
    <source>
        <dbReference type="Proteomes" id="UP000054869"/>
    </source>
</evidence>
<dbReference type="GO" id="GO:0005886">
    <property type="term" value="C:plasma membrane"/>
    <property type="evidence" value="ECO:0007669"/>
    <property type="project" value="UniProtKB-SubCell"/>
</dbReference>
<evidence type="ECO:0000256" key="1">
    <source>
        <dbReference type="ARBA" id="ARBA00004651"/>
    </source>
</evidence>
<feature type="transmembrane region" description="Helical" evidence="7">
    <location>
        <begin position="92"/>
        <end position="111"/>
    </location>
</feature>
<accession>A0A0W0VF32</accession>
<reference evidence="8 9" key="1">
    <citation type="submission" date="2015-11" db="EMBL/GenBank/DDBJ databases">
        <title>Genomic analysis of 38 Legionella species identifies large and diverse effector repertoires.</title>
        <authorList>
            <person name="Burstein D."/>
            <person name="Amaro F."/>
            <person name="Zusman T."/>
            <person name="Lifshitz Z."/>
            <person name="Cohen O."/>
            <person name="Gilbert J.A."/>
            <person name="Pupko T."/>
            <person name="Shuman H.A."/>
            <person name="Segal G."/>
        </authorList>
    </citation>
    <scope>NUCLEOTIDE SEQUENCE [LARGE SCALE GENOMIC DNA]</scope>
    <source>
        <strain evidence="8 9">ATCC 49751</strain>
    </source>
</reference>
<dbReference type="STRING" id="45067.Llan_2359"/>
<evidence type="ECO:0000256" key="4">
    <source>
        <dbReference type="ARBA" id="ARBA00022692"/>
    </source>
</evidence>
<dbReference type="RefSeq" id="WP_028372472.1">
    <property type="nucleotide sequence ID" value="NZ_CAAAJD010000004.1"/>
</dbReference>
<evidence type="ECO:0000256" key="3">
    <source>
        <dbReference type="ARBA" id="ARBA00022475"/>
    </source>
</evidence>
<dbReference type="PANTHER" id="PTHR33452">
    <property type="entry name" value="OXIDOREDUCTASE CATD-RELATED"/>
    <property type="match status" value="1"/>
</dbReference>
<keyword evidence="9" id="KW-1185">Reference proteome</keyword>
<keyword evidence="3" id="KW-1003">Cell membrane</keyword>
<proteinExistence type="inferred from homology"/>
<evidence type="ECO:0000256" key="7">
    <source>
        <dbReference type="SAM" id="Phobius"/>
    </source>
</evidence>
<comment type="similarity">
    <text evidence="2">Belongs to the DoxX family.</text>
</comment>
<dbReference type="Pfam" id="PF07681">
    <property type="entry name" value="DoxX"/>
    <property type="match status" value="1"/>
</dbReference>
<comment type="caution">
    <text evidence="8">The sequence shown here is derived from an EMBL/GenBank/DDBJ whole genome shotgun (WGS) entry which is preliminary data.</text>
</comment>
<dbReference type="Proteomes" id="UP000054869">
    <property type="component" value="Unassembled WGS sequence"/>
</dbReference>
<dbReference type="PANTHER" id="PTHR33452:SF1">
    <property type="entry name" value="INNER MEMBRANE PROTEIN YPHA-RELATED"/>
    <property type="match status" value="1"/>
</dbReference>
<keyword evidence="6 7" id="KW-0472">Membrane</keyword>
<feature type="transmembrane region" description="Helical" evidence="7">
    <location>
        <begin position="21"/>
        <end position="45"/>
    </location>
</feature>
<gene>
    <name evidence="8" type="ORF">Llan_2359</name>
</gene>
<comment type="subcellular location">
    <subcellularLocation>
        <location evidence="1">Cell membrane</location>
        <topology evidence="1">Multi-pass membrane protein</topology>
    </subcellularLocation>
</comment>
<feature type="transmembrane region" description="Helical" evidence="7">
    <location>
        <begin position="65"/>
        <end position="85"/>
    </location>
</feature>
<feature type="transmembrane region" description="Helical" evidence="7">
    <location>
        <begin position="117"/>
        <end position="140"/>
    </location>
</feature>
<dbReference type="PATRIC" id="fig|45067.4.peg.2478"/>
<dbReference type="AlphaFoldDB" id="A0A0W0VF32"/>
<dbReference type="eggNOG" id="COG2259">
    <property type="taxonomic scope" value="Bacteria"/>
</dbReference>
<evidence type="ECO:0000256" key="6">
    <source>
        <dbReference type="ARBA" id="ARBA00023136"/>
    </source>
</evidence>
<protein>
    <submittedName>
        <fullName evidence="8">Putative transmembrane protein</fullName>
    </submittedName>
</protein>
<sequence>MERVINFFEALMRGLTFLSPLVNLAVRIYVGCIFWRSGLVKIASIDSTIWLFENEYHVPVLSPVFAAYLSTWTELIFSALLIIGLFGRFSAFVLFIVNLIAVLSYPSLMAAGVEWHLVWGLLLLVIIFHGPGKISCDHFIWGQLKKRFGKESVEHHGRR</sequence>
<dbReference type="EMBL" id="LNYI01000057">
    <property type="protein sequence ID" value="KTD18756.1"/>
    <property type="molecule type" value="Genomic_DNA"/>
</dbReference>
<keyword evidence="5 7" id="KW-1133">Transmembrane helix</keyword>